<sequence length="96" mass="10204">MGRLLTQAASSGRRGHACLKPPATLGTWSTGPGGCESGKCKAVLDSCSCAFEYCDSELLSKREHSNASDIEEKQCNYPAVLTPLESSFWITGGKSM</sequence>
<keyword evidence="2" id="KW-1185">Reference proteome</keyword>
<dbReference type="EMBL" id="LSYS01005497">
    <property type="protein sequence ID" value="OPJ77362.1"/>
    <property type="molecule type" value="Genomic_DNA"/>
</dbReference>
<organism evidence="1 2">
    <name type="scientific">Patagioenas fasciata monilis</name>
    <dbReference type="NCBI Taxonomy" id="372326"/>
    <lineage>
        <taxon>Eukaryota</taxon>
        <taxon>Metazoa</taxon>
        <taxon>Chordata</taxon>
        <taxon>Craniata</taxon>
        <taxon>Vertebrata</taxon>
        <taxon>Euteleostomi</taxon>
        <taxon>Archelosauria</taxon>
        <taxon>Archosauria</taxon>
        <taxon>Dinosauria</taxon>
        <taxon>Saurischia</taxon>
        <taxon>Theropoda</taxon>
        <taxon>Coelurosauria</taxon>
        <taxon>Aves</taxon>
        <taxon>Neognathae</taxon>
        <taxon>Neoaves</taxon>
        <taxon>Columbimorphae</taxon>
        <taxon>Columbiformes</taxon>
        <taxon>Columbidae</taxon>
        <taxon>Patagioenas</taxon>
    </lineage>
</organism>
<dbReference type="AlphaFoldDB" id="A0A1V4JYS1"/>
<gene>
    <name evidence="1" type="ORF">AV530_007699</name>
</gene>
<reference evidence="1 2" key="1">
    <citation type="submission" date="2016-02" db="EMBL/GenBank/DDBJ databases">
        <title>Band-tailed pigeon sequencing and assembly.</title>
        <authorList>
            <person name="Soares A.E."/>
            <person name="Novak B.J."/>
            <person name="Rice E.S."/>
            <person name="O'Connell B."/>
            <person name="Chang D."/>
            <person name="Weber S."/>
            <person name="Shapiro B."/>
        </authorList>
    </citation>
    <scope>NUCLEOTIDE SEQUENCE [LARGE SCALE GENOMIC DNA]</scope>
    <source>
        <strain evidence="1">BTP2013</strain>
        <tissue evidence="1">Blood</tissue>
    </source>
</reference>
<proteinExistence type="predicted"/>
<comment type="caution">
    <text evidence="1">The sequence shown here is derived from an EMBL/GenBank/DDBJ whole genome shotgun (WGS) entry which is preliminary data.</text>
</comment>
<evidence type="ECO:0000313" key="1">
    <source>
        <dbReference type="EMBL" id="OPJ77362.1"/>
    </source>
</evidence>
<name>A0A1V4JYS1_PATFA</name>
<dbReference type="Proteomes" id="UP000190648">
    <property type="component" value="Unassembled WGS sequence"/>
</dbReference>
<accession>A0A1V4JYS1</accession>
<protein>
    <submittedName>
        <fullName evidence="1">Uncharacterized protein</fullName>
    </submittedName>
</protein>
<evidence type="ECO:0000313" key="2">
    <source>
        <dbReference type="Proteomes" id="UP000190648"/>
    </source>
</evidence>
<dbReference type="OrthoDB" id="10452739at2759"/>